<evidence type="ECO:0000256" key="3">
    <source>
        <dbReference type="ARBA" id="ARBA00022475"/>
    </source>
</evidence>
<evidence type="ECO:0000256" key="1">
    <source>
        <dbReference type="ARBA" id="ARBA00004162"/>
    </source>
</evidence>
<dbReference type="PANTHER" id="PTHR42982">
    <property type="entry name" value="SEC-INDEPENDENT PROTEIN TRANSLOCASE PROTEIN TATA"/>
    <property type="match status" value="1"/>
</dbReference>
<dbReference type="Proteomes" id="UP000738431">
    <property type="component" value="Chromosome"/>
</dbReference>
<keyword evidence="8 9" id="KW-0472">Membrane</keyword>
<feature type="transmembrane region" description="Helical" evidence="9">
    <location>
        <begin position="6"/>
        <end position="27"/>
    </location>
</feature>
<comment type="subunit">
    <text evidence="9">Forms a complex with TatC.</text>
</comment>
<keyword evidence="6 9" id="KW-1133">Transmembrane helix</keyword>
<keyword evidence="7 9" id="KW-0811">Translocation</keyword>
<comment type="subcellular location">
    <subcellularLocation>
        <location evidence="1 9">Cell membrane</location>
        <topology evidence="1 9">Single-pass membrane protein</topology>
    </subcellularLocation>
</comment>
<keyword evidence="12" id="KW-1185">Reference proteome</keyword>
<name>A0ABZ1C7G1_9BACT</name>
<organism evidence="11 12">
    <name type="scientific">Actomonas aquatica</name>
    <dbReference type="NCBI Taxonomy" id="2866162"/>
    <lineage>
        <taxon>Bacteria</taxon>
        <taxon>Pseudomonadati</taxon>
        <taxon>Verrucomicrobiota</taxon>
        <taxon>Opitutia</taxon>
        <taxon>Opitutales</taxon>
        <taxon>Opitutaceae</taxon>
        <taxon>Actomonas</taxon>
    </lineage>
</organism>
<keyword evidence="3 9" id="KW-1003">Cell membrane</keyword>
<reference evidence="11 12" key="1">
    <citation type="submission" date="2023-12" db="EMBL/GenBank/DDBJ databases">
        <title>Description of an unclassified Opitutus bacterium of Verrucomicrobiota.</title>
        <authorList>
            <person name="Zhang D.-F."/>
        </authorList>
    </citation>
    <scope>NUCLEOTIDE SEQUENCE [LARGE SCALE GENOMIC DNA]</scope>
    <source>
        <strain evidence="11 12">WL0086</strain>
    </source>
</reference>
<dbReference type="EMBL" id="CP139781">
    <property type="protein sequence ID" value="WRQ87406.1"/>
    <property type="molecule type" value="Genomic_DNA"/>
</dbReference>
<keyword evidence="5 9" id="KW-0653">Protein transport</keyword>
<sequence>MNDSTMLAMPLGGPEMLIILGIVILLFGAKKLPELARGLGKAKSEFQKASQEAENELKSVQDEPKKSAENPRQTTTPPGNN</sequence>
<feature type="region of interest" description="Disordered" evidence="10">
    <location>
        <begin position="39"/>
        <end position="81"/>
    </location>
</feature>
<dbReference type="PANTHER" id="PTHR42982:SF1">
    <property type="entry name" value="SEC-INDEPENDENT PROTEIN TRANSLOCASE PROTEIN TATA"/>
    <property type="match status" value="1"/>
</dbReference>
<evidence type="ECO:0000313" key="12">
    <source>
        <dbReference type="Proteomes" id="UP000738431"/>
    </source>
</evidence>
<keyword evidence="2 9" id="KW-0813">Transport</keyword>
<evidence type="ECO:0000256" key="8">
    <source>
        <dbReference type="ARBA" id="ARBA00023136"/>
    </source>
</evidence>
<evidence type="ECO:0000256" key="2">
    <source>
        <dbReference type="ARBA" id="ARBA00022448"/>
    </source>
</evidence>
<proteinExistence type="inferred from homology"/>
<dbReference type="Gene3D" id="1.20.5.3310">
    <property type="match status" value="1"/>
</dbReference>
<feature type="compositionally biased region" description="Polar residues" evidence="10">
    <location>
        <begin position="70"/>
        <end position="81"/>
    </location>
</feature>
<evidence type="ECO:0000256" key="4">
    <source>
        <dbReference type="ARBA" id="ARBA00022692"/>
    </source>
</evidence>
<protein>
    <recommendedName>
        <fullName evidence="9">Sec-independent protein translocase protein TatA</fullName>
    </recommendedName>
</protein>
<evidence type="ECO:0000256" key="10">
    <source>
        <dbReference type="SAM" id="MobiDB-lite"/>
    </source>
</evidence>
<evidence type="ECO:0000313" key="11">
    <source>
        <dbReference type="EMBL" id="WRQ87406.1"/>
    </source>
</evidence>
<evidence type="ECO:0000256" key="5">
    <source>
        <dbReference type="ARBA" id="ARBA00022927"/>
    </source>
</evidence>
<feature type="compositionally biased region" description="Basic and acidic residues" evidence="10">
    <location>
        <begin position="55"/>
        <end position="69"/>
    </location>
</feature>
<dbReference type="HAMAP" id="MF_00236">
    <property type="entry name" value="TatA_E"/>
    <property type="match status" value="1"/>
</dbReference>
<dbReference type="InterPro" id="IPR006312">
    <property type="entry name" value="TatA/E"/>
</dbReference>
<evidence type="ECO:0000256" key="6">
    <source>
        <dbReference type="ARBA" id="ARBA00022989"/>
    </source>
</evidence>
<accession>A0ABZ1C7G1</accession>
<evidence type="ECO:0000256" key="9">
    <source>
        <dbReference type="HAMAP-Rule" id="MF_00236"/>
    </source>
</evidence>
<comment type="function">
    <text evidence="9">Part of the twin-arginine translocation (Tat) system that transports large folded proteins containing a characteristic twin-arginine motif in their signal peptide across membranes. TatA could form the protein-conducting channel of the Tat system.</text>
</comment>
<dbReference type="InterPro" id="IPR003369">
    <property type="entry name" value="TatA/B/E"/>
</dbReference>
<comment type="similarity">
    <text evidence="9">Belongs to the TatA/E family.</text>
</comment>
<dbReference type="NCBIfam" id="TIGR01411">
    <property type="entry name" value="tatAE"/>
    <property type="match status" value="1"/>
</dbReference>
<evidence type="ECO:0000256" key="7">
    <source>
        <dbReference type="ARBA" id="ARBA00023010"/>
    </source>
</evidence>
<dbReference type="RefSeq" id="WP_221030430.1">
    <property type="nucleotide sequence ID" value="NZ_CP139781.1"/>
</dbReference>
<keyword evidence="4 9" id="KW-0812">Transmembrane</keyword>
<gene>
    <name evidence="9 11" type="primary">tatA</name>
    <name evidence="11" type="ORF">K1X11_021545</name>
</gene>
<dbReference type="Pfam" id="PF02416">
    <property type="entry name" value="TatA_B_E"/>
    <property type="match status" value="1"/>
</dbReference>